<evidence type="ECO:0000313" key="2">
    <source>
        <dbReference type="Proteomes" id="UP001281147"/>
    </source>
</evidence>
<keyword evidence="2" id="KW-1185">Reference proteome</keyword>
<protein>
    <submittedName>
        <fullName evidence="1">Uncharacterized protein</fullName>
    </submittedName>
</protein>
<organism evidence="1 2">
    <name type="scientific">Vermiconidia calcicola</name>
    <dbReference type="NCBI Taxonomy" id="1690605"/>
    <lineage>
        <taxon>Eukaryota</taxon>
        <taxon>Fungi</taxon>
        <taxon>Dikarya</taxon>
        <taxon>Ascomycota</taxon>
        <taxon>Pezizomycotina</taxon>
        <taxon>Dothideomycetes</taxon>
        <taxon>Dothideomycetidae</taxon>
        <taxon>Mycosphaerellales</taxon>
        <taxon>Extremaceae</taxon>
        <taxon>Vermiconidia</taxon>
    </lineage>
</organism>
<evidence type="ECO:0000313" key="1">
    <source>
        <dbReference type="EMBL" id="KAK3683265.1"/>
    </source>
</evidence>
<dbReference type="Proteomes" id="UP001281147">
    <property type="component" value="Unassembled WGS sequence"/>
</dbReference>
<reference evidence="1" key="1">
    <citation type="submission" date="2023-07" db="EMBL/GenBank/DDBJ databases">
        <title>Black Yeasts Isolated from many extreme environments.</title>
        <authorList>
            <person name="Coleine C."/>
            <person name="Stajich J.E."/>
            <person name="Selbmann L."/>
        </authorList>
    </citation>
    <scope>NUCLEOTIDE SEQUENCE</scope>
    <source>
        <strain evidence="1">CCFEE 5714</strain>
    </source>
</reference>
<comment type="caution">
    <text evidence="1">The sequence shown here is derived from an EMBL/GenBank/DDBJ whole genome shotgun (WGS) entry which is preliminary data.</text>
</comment>
<sequence>MQYEHPLPISMNHDMTTSHYSQQNLYVPNGNSRIKSETGSERGVSPHTSDHSSRYSSQTPQNNIAYQQMATQLANGMRYPSPHIQQQQQQSNMSPMIQHTYHPNAASDQSYGQQAHLGAVQTPLQQDQSPMDGSRQSTGSTGLPKAFACSTCAKGFARRSDLARHERIHSGVRPHVCDYPNCGKQFIQRSALTVHSRVHTGEKPHMCERCGKPFSDSSSLARHRRIHSGKRPYKCPYADCQKTFTRRTTLTRHQNHHTGTIEESEAATAAVLAARGTLPGQRSRGSDDEDGYSADGKSPMPQQPDRAPSVSPANAMNGSVPGLQRQTSDYYLNAMNSGMAVPAHLRNGLQSTSRPQSPAQYPMPVVTQQQQRPSLTSNPSSSYNPPQILEPPTNNGQQQNGSGANSPHLAGQMGWQSPHTGIGSTQQNDFSYPDPNNGYNVSGAQMYYHQQGLQRPHSTGPMDYSNQMRGHEATHVWTSHQQ</sequence>
<name>A0ACC3MBL2_9PEZI</name>
<accession>A0ACC3MBL2</accession>
<gene>
    <name evidence="1" type="ORF">LTR37_020408</name>
</gene>
<dbReference type="EMBL" id="JAUTXU010000354">
    <property type="protein sequence ID" value="KAK3683265.1"/>
    <property type="molecule type" value="Genomic_DNA"/>
</dbReference>
<proteinExistence type="predicted"/>